<protein>
    <recommendedName>
        <fullName evidence="1">Multi-ubiquitin domain-containing protein</fullName>
    </recommendedName>
</protein>
<organism evidence="2 3">
    <name type="scientific">Velamenicoccus archaeovorus</name>
    <dbReference type="NCBI Taxonomy" id="1930593"/>
    <lineage>
        <taxon>Bacteria</taxon>
        <taxon>Pseudomonadati</taxon>
        <taxon>Candidatus Omnitrophota</taxon>
        <taxon>Candidatus Velamenicoccus</taxon>
    </lineage>
</organism>
<dbReference type="RefSeq" id="WP_128699341.1">
    <property type="nucleotide sequence ID" value="NZ_CP019384.1"/>
</dbReference>
<gene>
    <name evidence="2" type="ORF">BU251_02630</name>
</gene>
<evidence type="ECO:0000313" key="2">
    <source>
        <dbReference type="EMBL" id="QAT16703.1"/>
    </source>
</evidence>
<dbReference type="Pfam" id="PF14452">
    <property type="entry name" value="Multi_ubiq"/>
    <property type="match status" value="1"/>
</dbReference>
<sequence>MENQGQGHNKQVTIIVNARPETVAKDDISYSEVVALAFPNPPTGDNVSFVVMYRRGHGDKTQGTLVQGQTVKVKEGMIFDVSPNNKS</sequence>
<dbReference type="OrthoDB" id="256126at2"/>
<dbReference type="AlphaFoldDB" id="A0A410P3J1"/>
<dbReference type="EMBL" id="CP019384">
    <property type="protein sequence ID" value="QAT16703.1"/>
    <property type="molecule type" value="Genomic_DNA"/>
</dbReference>
<accession>A0A410P3J1</accession>
<dbReference type="InterPro" id="IPR027802">
    <property type="entry name" value="Multi-ubiquitin_dom"/>
</dbReference>
<name>A0A410P3J1_VELA1</name>
<evidence type="ECO:0000259" key="1">
    <source>
        <dbReference type="Pfam" id="PF14452"/>
    </source>
</evidence>
<reference evidence="2 3" key="1">
    <citation type="submission" date="2017-01" db="EMBL/GenBank/DDBJ databases">
        <title>First insights into the biology of 'candidatus Vampirococcus archaeovorus'.</title>
        <authorList>
            <person name="Kizina J."/>
            <person name="Jordan S."/>
            <person name="Stueber K."/>
            <person name="Reinhardt R."/>
            <person name="Harder J."/>
        </authorList>
    </citation>
    <scope>NUCLEOTIDE SEQUENCE [LARGE SCALE GENOMIC DNA]</scope>
    <source>
        <strain evidence="2 3">LiM</strain>
    </source>
</reference>
<evidence type="ECO:0000313" key="3">
    <source>
        <dbReference type="Proteomes" id="UP000287243"/>
    </source>
</evidence>
<feature type="domain" description="Multi-ubiquitin" evidence="1">
    <location>
        <begin position="12"/>
        <end position="82"/>
    </location>
</feature>
<dbReference type="Proteomes" id="UP000287243">
    <property type="component" value="Chromosome"/>
</dbReference>
<proteinExistence type="predicted"/>
<dbReference type="KEGG" id="vai:BU251_02630"/>
<keyword evidence="3" id="KW-1185">Reference proteome</keyword>